<keyword evidence="6 7" id="KW-0472">Membrane</keyword>
<feature type="transmembrane region" description="Helical" evidence="7">
    <location>
        <begin position="282"/>
        <end position="303"/>
    </location>
</feature>
<dbReference type="PANTHER" id="PTHR30489">
    <property type="entry name" value="LIPOPROTEIN-RELEASING SYSTEM TRANSMEMBRANE PROTEIN LOLE"/>
    <property type="match status" value="1"/>
</dbReference>
<feature type="transmembrane region" description="Helical" evidence="7">
    <location>
        <begin position="716"/>
        <end position="741"/>
    </location>
</feature>
<reference evidence="9" key="2">
    <citation type="submission" date="2020-09" db="EMBL/GenBank/DDBJ databases">
        <authorList>
            <person name="Sun Q."/>
            <person name="Kim S."/>
        </authorList>
    </citation>
    <scope>NUCLEOTIDE SEQUENCE</scope>
    <source>
        <strain evidence="9">KCTC 42590</strain>
    </source>
</reference>
<evidence type="ECO:0000256" key="5">
    <source>
        <dbReference type="ARBA" id="ARBA00022989"/>
    </source>
</evidence>
<accession>A0A919APZ8</accession>
<dbReference type="PANTHER" id="PTHR30489:SF0">
    <property type="entry name" value="LIPOPROTEIN-RELEASING SYSTEM TRANSMEMBRANE PROTEIN LOLE"/>
    <property type="match status" value="1"/>
</dbReference>
<dbReference type="RefSeq" id="WP_191251362.1">
    <property type="nucleotide sequence ID" value="NZ_BNCI01000001.1"/>
</dbReference>
<dbReference type="GO" id="GO:0044874">
    <property type="term" value="P:lipoprotein localization to outer membrane"/>
    <property type="evidence" value="ECO:0007669"/>
    <property type="project" value="TreeGrafter"/>
</dbReference>
<feature type="domain" description="ABC3 transporter permease C-terminal" evidence="8">
    <location>
        <begin position="284"/>
        <end position="400"/>
    </location>
</feature>
<evidence type="ECO:0000313" key="10">
    <source>
        <dbReference type="Proteomes" id="UP000630923"/>
    </source>
</evidence>
<feature type="transmembrane region" description="Helical" evidence="7">
    <location>
        <begin position="761"/>
        <end position="782"/>
    </location>
</feature>
<dbReference type="Pfam" id="PF02687">
    <property type="entry name" value="FtsX"/>
    <property type="match status" value="2"/>
</dbReference>
<evidence type="ECO:0000256" key="7">
    <source>
        <dbReference type="SAM" id="Phobius"/>
    </source>
</evidence>
<protein>
    <submittedName>
        <fullName evidence="9">Permease</fullName>
    </submittedName>
</protein>
<sequence>MILRRHIFERILGLFRPLDRKLFRGVRGLGAQVIAVSVVVACGVTLFITMNGTVTSLSTTRDTYYDRYNMAHIWAPVKRAPMVLRDQISDIPGVRRARGRISAGALVDMPGEPAPVRGKVLSIPDGRMPDVNTLYLKRGTLPRKGREEVILLDSFVQAHKLQLGDTIPVTLYGAKRFLRIVGVALSPEFVYSIPPGELVPDPKRNAVMWMGYDALAHAYNMDGAFNEIVLLTERGASEQDIMRRIDILLEPYGGIGSYSRDNHISDEFIKSELTQLSVVGSIIPPIFLGVAAFLLNIIITRIVEDEREQIGLLKAFGYTQTQIAMHYLKFALIIISIGVFLGWAGGERMGRGTANMYQEFYHFPLLIFNPGIGIFIEATLFALLAGVLGVFLAVRKIIGLRPAVAMSPPPPTDYSGVVSFGGKLKWMDQTLRLIVRHILRWPLRAALTCLGISMGMALMIGARGNVDALDKMMMLNFEQVSRQDLTVSFTETQDRSIVNEMGHIDGVLAVEPFLSVPVTLKNKHHIRHKAITGVVLNAQQNLLLDRQERQINPPADGLVMEELLAEALDVKAGDTVTVKVKTGNRPELEVPVLRIIKTYLGTPVYMEMHSLHSYLRNGEEISGVYLTIDESKEDAIFKELKDMPGVLGVNSNNDTYRAMRKTMDQAIGTMLVLNSTFASLIAIGVVYSSARISFFERQREIASLRVLGFTLTEVNMVLLGELAILTVFALPLGVGLGRLLAQTMAHEMSSELFRMPSVVELSTLGSAAAIILIASILSAALMSRRVAKLDMIIALKTKE</sequence>
<feature type="domain" description="ABC3 transporter permease C-terminal" evidence="8">
    <location>
        <begin position="675"/>
        <end position="789"/>
    </location>
</feature>
<gene>
    <name evidence="9" type="ORF">GCM10017044_14800</name>
</gene>
<feature type="transmembrane region" description="Helical" evidence="7">
    <location>
        <begin position="365"/>
        <end position="394"/>
    </location>
</feature>
<organism evidence="9 10">
    <name type="scientific">Kordiimonas sediminis</name>
    <dbReference type="NCBI Taxonomy" id="1735581"/>
    <lineage>
        <taxon>Bacteria</taxon>
        <taxon>Pseudomonadati</taxon>
        <taxon>Pseudomonadota</taxon>
        <taxon>Alphaproteobacteria</taxon>
        <taxon>Kordiimonadales</taxon>
        <taxon>Kordiimonadaceae</taxon>
        <taxon>Kordiimonas</taxon>
    </lineage>
</organism>
<keyword evidence="4 7" id="KW-0812">Transmembrane</keyword>
<evidence type="ECO:0000259" key="8">
    <source>
        <dbReference type="Pfam" id="PF02687"/>
    </source>
</evidence>
<evidence type="ECO:0000256" key="6">
    <source>
        <dbReference type="ARBA" id="ARBA00023136"/>
    </source>
</evidence>
<evidence type="ECO:0000256" key="2">
    <source>
        <dbReference type="ARBA" id="ARBA00005236"/>
    </source>
</evidence>
<keyword evidence="5 7" id="KW-1133">Transmembrane helix</keyword>
<dbReference type="Proteomes" id="UP000630923">
    <property type="component" value="Unassembled WGS sequence"/>
</dbReference>
<evidence type="ECO:0000313" key="9">
    <source>
        <dbReference type="EMBL" id="GHF20923.1"/>
    </source>
</evidence>
<keyword evidence="3" id="KW-1003">Cell membrane</keyword>
<name>A0A919APZ8_9PROT</name>
<comment type="subcellular location">
    <subcellularLocation>
        <location evidence="1">Cell membrane</location>
        <topology evidence="1">Multi-pass membrane protein</topology>
    </subcellularLocation>
</comment>
<dbReference type="GO" id="GO:0098797">
    <property type="term" value="C:plasma membrane protein complex"/>
    <property type="evidence" value="ECO:0007669"/>
    <property type="project" value="TreeGrafter"/>
</dbReference>
<reference evidence="9" key="1">
    <citation type="journal article" date="2014" name="Int. J. Syst. Evol. Microbiol.">
        <title>Complete genome sequence of Corynebacterium casei LMG S-19264T (=DSM 44701T), isolated from a smear-ripened cheese.</title>
        <authorList>
            <consortium name="US DOE Joint Genome Institute (JGI-PGF)"/>
            <person name="Walter F."/>
            <person name="Albersmeier A."/>
            <person name="Kalinowski J."/>
            <person name="Ruckert C."/>
        </authorList>
    </citation>
    <scope>NUCLEOTIDE SEQUENCE</scope>
    <source>
        <strain evidence="9">KCTC 42590</strain>
    </source>
</reference>
<comment type="caution">
    <text evidence="9">The sequence shown here is derived from an EMBL/GenBank/DDBJ whole genome shotgun (WGS) entry which is preliminary data.</text>
</comment>
<dbReference type="InterPro" id="IPR003838">
    <property type="entry name" value="ABC3_permease_C"/>
</dbReference>
<dbReference type="EMBL" id="BNCI01000001">
    <property type="protein sequence ID" value="GHF20923.1"/>
    <property type="molecule type" value="Genomic_DNA"/>
</dbReference>
<feature type="transmembrane region" description="Helical" evidence="7">
    <location>
        <begin position="324"/>
        <end position="345"/>
    </location>
</feature>
<comment type="similarity">
    <text evidence="2">Belongs to the ABC-4 integral membrane protein family. LolC/E subfamily.</text>
</comment>
<proteinExistence type="inferred from homology"/>
<dbReference type="InterPro" id="IPR051447">
    <property type="entry name" value="Lipoprotein-release_system"/>
</dbReference>
<evidence type="ECO:0000256" key="3">
    <source>
        <dbReference type="ARBA" id="ARBA00022475"/>
    </source>
</evidence>
<dbReference type="AlphaFoldDB" id="A0A919APZ8"/>
<feature type="transmembrane region" description="Helical" evidence="7">
    <location>
        <begin position="671"/>
        <end position="695"/>
    </location>
</feature>
<keyword evidence="10" id="KW-1185">Reference proteome</keyword>
<feature type="transmembrane region" description="Helical" evidence="7">
    <location>
        <begin position="441"/>
        <end position="462"/>
    </location>
</feature>
<evidence type="ECO:0000256" key="4">
    <source>
        <dbReference type="ARBA" id="ARBA00022692"/>
    </source>
</evidence>
<feature type="transmembrane region" description="Helical" evidence="7">
    <location>
        <begin position="29"/>
        <end position="50"/>
    </location>
</feature>
<evidence type="ECO:0000256" key="1">
    <source>
        <dbReference type="ARBA" id="ARBA00004651"/>
    </source>
</evidence>